<accession>A0A439CW17</accession>
<proteinExistence type="predicted"/>
<name>A0A439CW17_9PEZI</name>
<evidence type="ECO:0000313" key="2">
    <source>
        <dbReference type="Proteomes" id="UP000286045"/>
    </source>
</evidence>
<sequence length="279" mass="31704">MAENSTNPPGVAAQPRRIPRVDVDVSFDRPTHSYSQRKPPNITHTITLRAEHPITIFTRRTPVHPSEALKSRGYDITDLTTGHLVQTAHLVNYEEPLLRTRGFPDEDFFLTLYPNVPVELSTGFGRHDGHVKPRSREAIEHSWERKNHDNEESNRCYVEAIGVDGLEPGHTYSVDLCPHGLNLCEWAPVTADKILVDEWSYVDEYPWTYSMDEERPLEFRTRGATIYVDDSGVPVALYLYGGQVMPPQYYTSIPTLPAANFHVTSAYTNKKNLDDLKAD</sequence>
<comment type="caution">
    <text evidence="1">The sequence shown here is derived from an EMBL/GenBank/DDBJ whole genome shotgun (WGS) entry which is preliminary data.</text>
</comment>
<reference evidence="1 2" key="1">
    <citation type="submission" date="2018-12" db="EMBL/GenBank/DDBJ databases">
        <title>Draft genome sequence of Xylaria grammica IHI A82.</title>
        <authorList>
            <person name="Buettner E."/>
            <person name="Kellner H."/>
        </authorList>
    </citation>
    <scope>NUCLEOTIDE SEQUENCE [LARGE SCALE GENOMIC DNA]</scope>
    <source>
        <strain evidence="1 2">IHI A82</strain>
    </source>
</reference>
<organism evidence="1 2">
    <name type="scientific">Xylaria grammica</name>
    <dbReference type="NCBI Taxonomy" id="363999"/>
    <lineage>
        <taxon>Eukaryota</taxon>
        <taxon>Fungi</taxon>
        <taxon>Dikarya</taxon>
        <taxon>Ascomycota</taxon>
        <taxon>Pezizomycotina</taxon>
        <taxon>Sordariomycetes</taxon>
        <taxon>Xylariomycetidae</taxon>
        <taxon>Xylariales</taxon>
        <taxon>Xylariaceae</taxon>
        <taxon>Xylaria</taxon>
    </lineage>
</organism>
<protein>
    <submittedName>
        <fullName evidence="1">Uncharacterized protein</fullName>
    </submittedName>
</protein>
<dbReference type="AlphaFoldDB" id="A0A439CW17"/>
<evidence type="ECO:0000313" key="1">
    <source>
        <dbReference type="EMBL" id="RWA06404.1"/>
    </source>
</evidence>
<keyword evidence="2" id="KW-1185">Reference proteome</keyword>
<dbReference type="EMBL" id="RYZI01000340">
    <property type="protein sequence ID" value="RWA06404.1"/>
    <property type="molecule type" value="Genomic_DNA"/>
</dbReference>
<dbReference type="Proteomes" id="UP000286045">
    <property type="component" value="Unassembled WGS sequence"/>
</dbReference>
<gene>
    <name evidence="1" type="ORF">EKO27_g8709</name>
</gene>